<gene>
    <name evidence="4" type="ORF">EVG20_g4248</name>
</gene>
<proteinExistence type="predicted"/>
<dbReference type="Gene3D" id="2.30.30.140">
    <property type="match status" value="1"/>
</dbReference>
<dbReference type="AlphaFoldDB" id="A0A4Y9YWZ7"/>
<feature type="region of interest" description="Disordered" evidence="1">
    <location>
        <begin position="1241"/>
        <end position="1260"/>
    </location>
</feature>
<dbReference type="InterPro" id="IPR002625">
    <property type="entry name" value="Smr_dom"/>
</dbReference>
<feature type="transmembrane region" description="Helical" evidence="2">
    <location>
        <begin position="6"/>
        <end position="25"/>
    </location>
</feature>
<evidence type="ECO:0000259" key="3">
    <source>
        <dbReference type="PROSITE" id="PS50828"/>
    </source>
</evidence>
<feature type="transmembrane region" description="Helical" evidence="2">
    <location>
        <begin position="32"/>
        <end position="50"/>
    </location>
</feature>
<evidence type="ECO:0000313" key="5">
    <source>
        <dbReference type="Proteomes" id="UP000298327"/>
    </source>
</evidence>
<feature type="domain" description="Smr" evidence="3">
    <location>
        <begin position="1204"/>
        <end position="1260"/>
    </location>
</feature>
<feature type="domain" description="Smr" evidence="3">
    <location>
        <begin position="323"/>
        <end position="402"/>
    </location>
</feature>
<dbReference type="STRING" id="205917.A0A4Y9YWZ7"/>
<keyword evidence="5" id="KW-1185">Reference proteome</keyword>
<feature type="compositionally biased region" description="Basic and acidic residues" evidence="1">
    <location>
        <begin position="687"/>
        <end position="697"/>
    </location>
</feature>
<evidence type="ECO:0000313" key="4">
    <source>
        <dbReference type="EMBL" id="TFY66845.1"/>
    </source>
</evidence>
<dbReference type="Gene3D" id="3.30.1370.110">
    <property type="match status" value="2"/>
</dbReference>
<dbReference type="SMART" id="SM00333">
    <property type="entry name" value="TUDOR"/>
    <property type="match status" value="1"/>
</dbReference>
<dbReference type="Proteomes" id="UP000298327">
    <property type="component" value="Unassembled WGS sequence"/>
</dbReference>
<dbReference type="Pfam" id="PF01713">
    <property type="entry name" value="Smr"/>
    <property type="match status" value="1"/>
</dbReference>
<keyword evidence="2" id="KW-1133">Transmembrane helix</keyword>
<dbReference type="InterPro" id="IPR035437">
    <property type="entry name" value="SNase_OB-fold_sf"/>
</dbReference>
<dbReference type="Pfam" id="PF00567">
    <property type="entry name" value="TUDOR"/>
    <property type="match status" value="1"/>
</dbReference>
<keyword evidence="2" id="KW-0812">Transmembrane</keyword>
<dbReference type="InterPro" id="IPR002999">
    <property type="entry name" value="Tudor"/>
</dbReference>
<sequence>MDFKTVFLVVLLVCLAVFILVRYVFTPRTDHPWILLMVLLGLSAPVYHVYTHVLAAYTTFRPILDTPSLVCACFVLLALVGSVVGRWADRRRREELQVLPTSFRPSSQPGTWTQAQPQLFGTPQYPAWPSPNRYQANAVTPAVPRRHSHIPTPPPSSHSPAYGIDSTLSTQSGPTYGTFSSVTTPTTRMAPALKGPRNVSTPQSPTPPPAPALQTRKPLAPIQPQIEARRDGVRDVYGDVTDGNTLRKYADEAWNVFQKTRERAREVRELGHREEAKRQDKLADVRKAQMDKLNKAAAEAIFRVASICAPENNEGKGRSASEIDLHGLHVPEALDYTRRAIKKAKQQGLSTLKLIVGEHTSAINAIDLRTDIADYDSWTGKGNHSKNGEAKIKPAVQKMLKEQQRLFVPFTLRILSPEIENMPVNNIPPLDLRLGDPHHSASTPGPDPIHELNALTDQVSRAQNAIAGLFHRLSAEKDEIARTAERQKADRAQSEALLNHLDVFCGQQRAAEQTVRLLLQERDARDAAFKESVMGMFEEKARKDSEMQKEVDGLLRNGLEGLSTLEGLVEKFRDADRSEKVPNASPSPGTPPMAVDNLEVVSTATCNATASSPISSTTDGTAAVMTALVSGYAPTENRQPSTASPIVVSGWDLCEDHVKAASPDPPEVSNSAVGGSEGMQQSQALDTHAESTGHKDIDESLPIPKLKLVDTKRVAVKKAGSLRTLKKKKLEYATTRVTVERIWVGYAGSESHVHMLVKAFDEVDDVSPLEDLMRDLQVYHQDAPPLAQSSIPYTGQFVSAIFAGRWFRAVICSVSELKREAEVELVDYGDKITAAFQHIRLLPTKFRTMASQTTEARLSYVKPLECENPRNVKALMRLSALCGRTFSATGLYSSDSIPYIRLRDSSCEEDENAALVREGLVYYAEGPVLLGSLVQHGDLLSWWWIRADHPPQYWKMPWRSAIFRLRDPRRLEIVMIPRAAIIFVDSPSSPYTRQRRTYPVLWNRRLGCAACASPSENLPVLSCLYKPSGADDQPHTTTSTMSSPTSSFFSRIASAVRTGFEHVQAIYASLVSPQPPVKEQQPPAPEHGKIGAPETEWNVRAGDSAGTELRNRAQEAYKLMREEREKAREARVAGNRSDAQLHNRLADERRVQAEKLNKDAAEVLYRGKHKSSSLFVASRARTDLYTNAPVLENNEGKNRSASEADLHDLYVEEALDFAKRAIDKARQEGLASVKLIVGKGNRSKNGEAKIKPRVQDMLDE</sequence>
<organism evidence="4 5">
    <name type="scientific">Dentipellis fragilis</name>
    <dbReference type="NCBI Taxonomy" id="205917"/>
    <lineage>
        <taxon>Eukaryota</taxon>
        <taxon>Fungi</taxon>
        <taxon>Dikarya</taxon>
        <taxon>Basidiomycota</taxon>
        <taxon>Agaricomycotina</taxon>
        <taxon>Agaricomycetes</taxon>
        <taxon>Russulales</taxon>
        <taxon>Hericiaceae</taxon>
        <taxon>Dentipellis</taxon>
    </lineage>
</organism>
<reference evidence="4 5" key="1">
    <citation type="submission" date="2019-02" db="EMBL/GenBank/DDBJ databases">
        <title>Genome sequencing of the rare red list fungi Dentipellis fragilis.</title>
        <authorList>
            <person name="Buettner E."/>
            <person name="Kellner H."/>
        </authorList>
    </citation>
    <scope>NUCLEOTIDE SEQUENCE [LARGE SCALE GENOMIC DNA]</scope>
    <source>
        <strain evidence="4 5">DSM 105465</strain>
    </source>
</reference>
<feature type="compositionally biased region" description="Polar residues" evidence="1">
    <location>
        <begin position="668"/>
        <end position="685"/>
    </location>
</feature>
<dbReference type="SMART" id="SM00463">
    <property type="entry name" value="SMR"/>
    <property type="match status" value="2"/>
</dbReference>
<comment type="caution">
    <text evidence="4">The sequence shown here is derived from an EMBL/GenBank/DDBJ whole genome shotgun (WGS) entry which is preliminary data.</text>
</comment>
<dbReference type="SUPFAM" id="SSF63748">
    <property type="entry name" value="Tudor/PWWP/MBT"/>
    <property type="match status" value="1"/>
</dbReference>
<name>A0A4Y9YWZ7_9AGAM</name>
<dbReference type="SUPFAM" id="SSF160443">
    <property type="entry name" value="SMR domain-like"/>
    <property type="match status" value="2"/>
</dbReference>
<dbReference type="InterPro" id="IPR036063">
    <property type="entry name" value="Smr_dom_sf"/>
</dbReference>
<feature type="transmembrane region" description="Helical" evidence="2">
    <location>
        <begin position="62"/>
        <end position="84"/>
    </location>
</feature>
<feature type="region of interest" description="Disordered" evidence="1">
    <location>
        <begin position="140"/>
        <end position="215"/>
    </location>
</feature>
<dbReference type="EMBL" id="SEOQ01000214">
    <property type="protein sequence ID" value="TFY66845.1"/>
    <property type="molecule type" value="Genomic_DNA"/>
</dbReference>
<keyword evidence="2" id="KW-0472">Membrane</keyword>
<feature type="region of interest" description="Disordered" evidence="1">
    <location>
        <begin position="660"/>
        <end position="697"/>
    </location>
</feature>
<dbReference type="Gene3D" id="2.40.50.90">
    <property type="match status" value="1"/>
</dbReference>
<feature type="compositionally biased region" description="Basic and acidic residues" evidence="1">
    <location>
        <begin position="1244"/>
        <end position="1260"/>
    </location>
</feature>
<feature type="region of interest" description="Disordered" evidence="1">
    <location>
        <begin position="573"/>
        <end position="595"/>
    </location>
</feature>
<accession>A0A4Y9YWZ7</accession>
<feature type="compositionally biased region" description="Polar residues" evidence="1">
    <location>
        <begin position="166"/>
        <end position="187"/>
    </location>
</feature>
<protein>
    <recommendedName>
        <fullName evidence="3">Smr domain-containing protein</fullName>
    </recommendedName>
</protein>
<feature type="region of interest" description="Disordered" evidence="1">
    <location>
        <begin position="1074"/>
        <end position="1097"/>
    </location>
</feature>
<dbReference type="InterPro" id="IPR053020">
    <property type="entry name" value="Smr_domain_protein"/>
</dbReference>
<dbReference type="PANTHER" id="PTHR47417:SF1">
    <property type="entry name" value="SMR DOMAIN-CONTAINING PROTEIN YPL199C"/>
    <property type="match status" value="1"/>
</dbReference>
<dbReference type="OrthoDB" id="3231855at2759"/>
<dbReference type="PANTHER" id="PTHR47417">
    <property type="entry name" value="SMR DOMAIN-CONTAINING PROTEIN YPL199C"/>
    <property type="match status" value="1"/>
</dbReference>
<evidence type="ECO:0000256" key="2">
    <source>
        <dbReference type="SAM" id="Phobius"/>
    </source>
</evidence>
<dbReference type="PROSITE" id="PS50828">
    <property type="entry name" value="SMR"/>
    <property type="match status" value="2"/>
</dbReference>
<evidence type="ECO:0000256" key="1">
    <source>
        <dbReference type="SAM" id="MobiDB-lite"/>
    </source>
</evidence>